<dbReference type="NCBIfam" id="NF002232">
    <property type="entry name" value="PRK01143.1"/>
    <property type="match status" value="1"/>
</dbReference>
<evidence type="ECO:0000256" key="2">
    <source>
        <dbReference type="ARBA" id="ARBA00022980"/>
    </source>
</evidence>
<dbReference type="HAMAP" id="MF_00736">
    <property type="entry name" value="Ribosomal_uL11"/>
    <property type="match status" value="1"/>
</dbReference>
<dbReference type="GO" id="GO:0006412">
    <property type="term" value="P:translation"/>
    <property type="evidence" value="ECO:0007669"/>
    <property type="project" value="UniProtKB-UniRule"/>
</dbReference>
<accession>A0A2R6AZJ7</accession>
<dbReference type="Gene3D" id="1.10.10.250">
    <property type="entry name" value="Ribosomal protein L11, C-terminal domain"/>
    <property type="match status" value="1"/>
</dbReference>
<dbReference type="GO" id="GO:0015934">
    <property type="term" value="C:large ribosomal subunit"/>
    <property type="evidence" value="ECO:0007669"/>
    <property type="project" value="TreeGrafter"/>
</dbReference>
<dbReference type="Gene3D" id="3.30.1550.10">
    <property type="entry name" value="Ribosomal protein L11/L12, N-terminal domain"/>
    <property type="match status" value="1"/>
</dbReference>
<dbReference type="InterPro" id="IPR036769">
    <property type="entry name" value="Ribosomal_uL11_C_sf"/>
</dbReference>
<dbReference type="PANTHER" id="PTHR11661:SF1">
    <property type="entry name" value="LARGE RIBOSOMAL SUBUNIT PROTEIN UL11M"/>
    <property type="match status" value="1"/>
</dbReference>
<keyword evidence="2 4" id="KW-0689">Ribosomal protein</keyword>
<dbReference type="PANTHER" id="PTHR11661">
    <property type="entry name" value="60S RIBOSOMAL PROTEIN L12"/>
    <property type="match status" value="1"/>
</dbReference>
<comment type="caution">
    <text evidence="8">The sequence shown here is derived from an EMBL/GenBank/DDBJ whole genome shotgun (WGS) entry which is preliminary data.</text>
</comment>
<name>A0A2R6AZJ7_9ARCH</name>
<dbReference type="InterPro" id="IPR020783">
    <property type="entry name" value="Ribosomal_uL11_C"/>
</dbReference>
<dbReference type="GO" id="GO:0070180">
    <property type="term" value="F:large ribosomal subunit rRNA binding"/>
    <property type="evidence" value="ECO:0007669"/>
    <property type="project" value="UniProtKB-UniRule"/>
</dbReference>
<dbReference type="SUPFAM" id="SSF46906">
    <property type="entry name" value="Ribosomal protein L11, C-terminal domain"/>
    <property type="match status" value="1"/>
</dbReference>
<keyword evidence="4" id="KW-0694">RNA-binding</keyword>
<comment type="subunit">
    <text evidence="4">Part of the ribosomal stalk of the 50S ribosomal subunit. Interacts with L10 and the large rRNA to form the base of the stalk. L10 forms an elongated spine to which L12 dimers bind in a sequential fashion forming a multimeric L10(L12)X complex.</text>
</comment>
<evidence type="ECO:0000313" key="9">
    <source>
        <dbReference type="Proteomes" id="UP000240490"/>
    </source>
</evidence>
<evidence type="ECO:0000256" key="3">
    <source>
        <dbReference type="ARBA" id="ARBA00023274"/>
    </source>
</evidence>
<proteinExistence type="inferred from homology"/>
<evidence type="ECO:0000256" key="4">
    <source>
        <dbReference type="HAMAP-Rule" id="MF_00736"/>
    </source>
</evidence>
<evidence type="ECO:0000259" key="7">
    <source>
        <dbReference type="Pfam" id="PF03946"/>
    </source>
</evidence>
<feature type="domain" description="Large ribosomal subunit protein uL11 N-terminal" evidence="7">
    <location>
        <begin position="8"/>
        <end position="63"/>
    </location>
</feature>
<dbReference type="InterPro" id="IPR000911">
    <property type="entry name" value="Ribosomal_uL11"/>
</dbReference>
<protein>
    <recommendedName>
        <fullName evidence="4">Large ribosomal subunit protein uL11</fullName>
    </recommendedName>
</protein>
<keyword evidence="4" id="KW-0699">rRNA-binding</keyword>
<gene>
    <name evidence="4" type="primary">rpl11</name>
    <name evidence="8" type="ORF">B9Q08_02160</name>
</gene>
<evidence type="ECO:0000313" key="8">
    <source>
        <dbReference type="EMBL" id="PSN91812.1"/>
    </source>
</evidence>
<evidence type="ECO:0000259" key="6">
    <source>
        <dbReference type="Pfam" id="PF00298"/>
    </source>
</evidence>
<dbReference type="Pfam" id="PF03946">
    <property type="entry name" value="Ribosomal_L11_N"/>
    <property type="match status" value="1"/>
</dbReference>
<comment type="function">
    <text evidence="4">Forms part of the ribosomal stalk which helps the ribosome interact with GTP-bound translation factors.</text>
</comment>
<sequence length="161" mass="16860">MTAIKKLRFLVPAGKATPGPPIGPALGPTGVKTPQVVQKINEATKKYEGMSVSVDVIIDLETKDFQVEVMEPSISSLLLKKVGAEKGSATPHTVKVGNVDFSYVVELAKSKINSMNTTSLKAAVKTVLSVCRSVGVTVDGSDAKDLISKVDAGEFDGIMGV</sequence>
<evidence type="ECO:0000256" key="1">
    <source>
        <dbReference type="ARBA" id="ARBA00010537"/>
    </source>
</evidence>
<feature type="domain" description="Large ribosomal subunit protein uL11 C-terminal" evidence="6">
    <location>
        <begin position="71"/>
        <end position="138"/>
    </location>
</feature>
<evidence type="ECO:0000256" key="5">
    <source>
        <dbReference type="RuleBase" id="RU003978"/>
    </source>
</evidence>
<dbReference type="GO" id="GO:0003735">
    <property type="term" value="F:structural constituent of ribosome"/>
    <property type="evidence" value="ECO:0007669"/>
    <property type="project" value="InterPro"/>
</dbReference>
<dbReference type="Proteomes" id="UP000240490">
    <property type="component" value="Unassembled WGS sequence"/>
</dbReference>
<dbReference type="InterPro" id="IPR020784">
    <property type="entry name" value="Ribosomal_uL11_N"/>
</dbReference>
<reference evidence="8 9" key="1">
    <citation type="submission" date="2017-04" db="EMBL/GenBank/DDBJ databases">
        <title>Novel microbial lineages endemic to geothermal iron-oxide mats fill important gaps in the evolutionary history of Archaea.</title>
        <authorList>
            <person name="Jay Z.J."/>
            <person name="Beam J.P."/>
            <person name="Dlakic M."/>
            <person name="Rusch D.B."/>
            <person name="Kozubal M.A."/>
            <person name="Inskeep W.P."/>
        </authorList>
    </citation>
    <scope>NUCLEOTIDE SEQUENCE [LARGE SCALE GENOMIC DNA]</scope>
    <source>
        <strain evidence="8">ECH_B_SAG-M15</strain>
    </source>
</reference>
<dbReference type="AlphaFoldDB" id="A0A2R6AZJ7"/>
<dbReference type="CDD" id="cd00349">
    <property type="entry name" value="Ribosomal_L11"/>
    <property type="match status" value="1"/>
</dbReference>
<dbReference type="Pfam" id="PF00298">
    <property type="entry name" value="Ribosomal_L11"/>
    <property type="match status" value="1"/>
</dbReference>
<dbReference type="SMART" id="SM00649">
    <property type="entry name" value="RL11"/>
    <property type="match status" value="1"/>
</dbReference>
<dbReference type="InterPro" id="IPR036796">
    <property type="entry name" value="Ribosomal_uL11_N_sf"/>
</dbReference>
<organism evidence="8 9">
    <name type="scientific">Candidatus Marsarchaeota G2 archaeon ECH_B_SAG-M15</name>
    <dbReference type="NCBI Taxonomy" id="1978162"/>
    <lineage>
        <taxon>Archaea</taxon>
        <taxon>Candidatus Marsarchaeota</taxon>
        <taxon>Candidatus Marsarchaeota group 2</taxon>
    </lineage>
</organism>
<keyword evidence="3 4" id="KW-0687">Ribonucleoprotein</keyword>
<dbReference type="EMBL" id="NEXJ01000037">
    <property type="protein sequence ID" value="PSN91812.1"/>
    <property type="molecule type" value="Genomic_DNA"/>
</dbReference>
<comment type="similarity">
    <text evidence="1 4 5">Belongs to the universal ribosomal protein uL11 family.</text>
</comment>
<dbReference type="SUPFAM" id="SSF54747">
    <property type="entry name" value="Ribosomal L11/L12e N-terminal domain"/>
    <property type="match status" value="1"/>
</dbReference>